<proteinExistence type="predicted"/>
<organism evidence="2 3">
    <name type="scientific">Lasius platythorax</name>
    <dbReference type="NCBI Taxonomy" id="488582"/>
    <lineage>
        <taxon>Eukaryota</taxon>
        <taxon>Metazoa</taxon>
        <taxon>Ecdysozoa</taxon>
        <taxon>Arthropoda</taxon>
        <taxon>Hexapoda</taxon>
        <taxon>Insecta</taxon>
        <taxon>Pterygota</taxon>
        <taxon>Neoptera</taxon>
        <taxon>Endopterygota</taxon>
        <taxon>Hymenoptera</taxon>
        <taxon>Apocrita</taxon>
        <taxon>Aculeata</taxon>
        <taxon>Formicoidea</taxon>
        <taxon>Formicidae</taxon>
        <taxon>Formicinae</taxon>
        <taxon>Lasius</taxon>
        <taxon>Lasius</taxon>
    </lineage>
</organism>
<name>A0AAV2NB26_9HYME</name>
<keyword evidence="3" id="KW-1185">Reference proteome</keyword>
<dbReference type="EMBL" id="OZ034835">
    <property type="protein sequence ID" value="CAL1676694.1"/>
    <property type="molecule type" value="Genomic_DNA"/>
</dbReference>
<feature type="chain" id="PRO_5043931965" evidence="1">
    <location>
        <begin position="23"/>
        <end position="155"/>
    </location>
</feature>
<dbReference type="Proteomes" id="UP001497644">
    <property type="component" value="Chromosome 12"/>
</dbReference>
<evidence type="ECO:0000313" key="3">
    <source>
        <dbReference type="Proteomes" id="UP001497644"/>
    </source>
</evidence>
<accession>A0AAV2NB26</accession>
<sequence>MKAGPILQLVLLVMLLAGPSEEFFLEYSKKALQEFFQSLKAKKQQPNIQHYHYYYPIPYSMLTWPKVPIKRDLEKLYDDAIAFGWPDYNYKYLSPSIIMSNLQQLFDAEIPKLDDTEATIDRNGQGLLVQVPLNQQFVFHLLRRSQQRQLPKATT</sequence>
<keyword evidence="1" id="KW-0732">Signal</keyword>
<feature type="signal peptide" evidence="1">
    <location>
        <begin position="1"/>
        <end position="22"/>
    </location>
</feature>
<dbReference type="AlphaFoldDB" id="A0AAV2NB26"/>
<reference evidence="2" key="1">
    <citation type="submission" date="2024-04" db="EMBL/GenBank/DDBJ databases">
        <authorList>
            <consortium name="Molecular Ecology Group"/>
        </authorList>
    </citation>
    <scope>NUCLEOTIDE SEQUENCE</scope>
</reference>
<protein>
    <submittedName>
        <fullName evidence="2">Uncharacterized protein</fullName>
    </submittedName>
</protein>
<evidence type="ECO:0000313" key="2">
    <source>
        <dbReference type="EMBL" id="CAL1676694.1"/>
    </source>
</evidence>
<evidence type="ECO:0000256" key="1">
    <source>
        <dbReference type="SAM" id="SignalP"/>
    </source>
</evidence>
<gene>
    <name evidence="2" type="ORF">LPLAT_LOCUS2832</name>
</gene>